<dbReference type="InterPro" id="IPR026444">
    <property type="entry name" value="Secre_tail"/>
</dbReference>
<comment type="subcellular location">
    <subcellularLocation>
        <location evidence="1">Cell envelope</location>
    </subcellularLocation>
</comment>
<dbReference type="AlphaFoldDB" id="A0A5C6RKF7"/>
<evidence type="ECO:0000256" key="6">
    <source>
        <dbReference type="ARBA" id="ARBA00023004"/>
    </source>
</evidence>
<keyword evidence="3 7" id="KW-0479">Metal-binding</keyword>
<dbReference type="InterPro" id="IPR009056">
    <property type="entry name" value="Cyt_c-like_dom"/>
</dbReference>
<dbReference type="InterPro" id="IPR004852">
    <property type="entry name" value="Di-haem_cyt_c_peroxidsae"/>
</dbReference>
<dbReference type="GO" id="GO:0030313">
    <property type="term" value="C:cell envelope"/>
    <property type="evidence" value="ECO:0007669"/>
    <property type="project" value="UniProtKB-SubCell"/>
</dbReference>
<accession>A0A5C6RKF7</accession>
<protein>
    <submittedName>
        <fullName evidence="9">T9SS type A sorting domain-containing protein</fullName>
    </submittedName>
</protein>
<evidence type="ECO:0000256" key="5">
    <source>
        <dbReference type="ARBA" id="ARBA00023002"/>
    </source>
</evidence>
<keyword evidence="5" id="KW-0560">Oxidoreductase</keyword>
<keyword evidence="10" id="KW-1185">Reference proteome</keyword>
<evidence type="ECO:0000256" key="2">
    <source>
        <dbReference type="ARBA" id="ARBA00022617"/>
    </source>
</evidence>
<dbReference type="NCBIfam" id="TIGR04183">
    <property type="entry name" value="Por_Secre_tail"/>
    <property type="match status" value="1"/>
</dbReference>
<dbReference type="Proteomes" id="UP000321580">
    <property type="component" value="Unassembled WGS sequence"/>
</dbReference>
<sequence>MKNLHIYVGLLIMLIVFTAGTIDLDHLFDYSSQEIPDYASGIEIFDDEIFDNEPDYNRINDAIATLGRVLFYDKKLSSDNTVSCASCHKQANAFGDTEVASQGVNGTTNRHAMRLVNVRNILRPENPFGLGFFWDQRVSMLEEAVTMPIEDHIEMGNSGQNGAPDFDDVIEELAALDYYQQLFAFAFGDSEVTKDRIGRALAQFLRSIMSYDSKFDQGMELVDDILEPFPNFTEEENLGKALCLEVPEIEIGENFANRIGGGLGCTNGCHFPGNFSSSSEGLHNGVITEIDGTPNLQFTKSPTLRDLFNPQGEVNGPMFANGKAATFEDVLNHYNDSLEVVNGIGLGFSFFNPQGNLVPTRFHMTEEEKAQVTAFLKTLTGQAVYTDEKWSNPFDEDGNINIVGNGISFVTQNLTTQELNIFPNPATGYIRLKDLPTGSYMLKVHNLQGQEMLCESDVDAGRAPIGVAHLPSGVYSVSVFNRSENKVYAGQFVKH</sequence>
<reference evidence="9 10" key="1">
    <citation type="submission" date="2019-08" db="EMBL/GenBank/DDBJ databases">
        <title>Genome of Phaeodactylibacter luteus.</title>
        <authorList>
            <person name="Bowman J.P."/>
        </authorList>
    </citation>
    <scope>NUCLEOTIDE SEQUENCE [LARGE SCALE GENOMIC DNA]</scope>
    <source>
        <strain evidence="9 10">KCTC 42180</strain>
    </source>
</reference>
<dbReference type="InterPro" id="IPR051395">
    <property type="entry name" value="Cytochrome_c_Peroxidase/MauG"/>
</dbReference>
<feature type="domain" description="Cytochrome c" evidence="8">
    <location>
        <begin position="62"/>
        <end position="177"/>
    </location>
</feature>
<dbReference type="Gene3D" id="1.10.760.10">
    <property type="entry name" value="Cytochrome c-like domain"/>
    <property type="match status" value="2"/>
</dbReference>
<dbReference type="GO" id="GO:0046872">
    <property type="term" value="F:metal ion binding"/>
    <property type="evidence" value="ECO:0007669"/>
    <property type="project" value="UniProtKB-KW"/>
</dbReference>
<organism evidence="9 10">
    <name type="scientific">Phaeodactylibacter luteus</name>
    <dbReference type="NCBI Taxonomy" id="1564516"/>
    <lineage>
        <taxon>Bacteria</taxon>
        <taxon>Pseudomonadati</taxon>
        <taxon>Bacteroidota</taxon>
        <taxon>Saprospiria</taxon>
        <taxon>Saprospirales</taxon>
        <taxon>Haliscomenobacteraceae</taxon>
        <taxon>Phaeodactylibacter</taxon>
    </lineage>
</organism>
<dbReference type="Pfam" id="PF03150">
    <property type="entry name" value="CCP_MauG"/>
    <property type="match status" value="1"/>
</dbReference>
<dbReference type="PROSITE" id="PS51007">
    <property type="entry name" value="CYTC"/>
    <property type="match status" value="1"/>
</dbReference>
<evidence type="ECO:0000256" key="4">
    <source>
        <dbReference type="ARBA" id="ARBA00022729"/>
    </source>
</evidence>
<name>A0A5C6RKF7_9BACT</name>
<dbReference type="GO" id="GO:0009055">
    <property type="term" value="F:electron transfer activity"/>
    <property type="evidence" value="ECO:0007669"/>
    <property type="project" value="InterPro"/>
</dbReference>
<evidence type="ECO:0000256" key="3">
    <source>
        <dbReference type="ARBA" id="ARBA00022723"/>
    </source>
</evidence>
<dbReference type="SUPFAM" id="SSF46626">
    <property type="entry name" value="Cytochrome c"/>
    <property type="match status" value="2"/>
</dbReference>
<comment type="caution">
    <text evidence="9">The sequence shown here is derived from an EMBL/GenBank/DDBJ whole genome shotgun (WGS) entry which is preliminary data.</text>
</comment>
<evidence type="ECO:0000256" key="1">
    <source>
        <dbReference type="ARBA" id="ARBA00004196"/>
    </source>
</evidence>
<dbReference type="RefSeq" id="WP_147167929.1">
    <property type="nucleotide sequence ID" value="NZ_VOOR01000025.1"/>
</dbReference>
<keyword evidence="4" id="KW-0732">Signal</keyword>
<evidence type="ECO:0000259" key="8">
    <source>
        <dbReference type="PROSITE" id="PS51007"/>
    </source>
</evidence>
<proteinExistence type="predicted"/>
<dbReference type="GO" id="GO:0020037">
    <property type="term" value="F:heme binding"/>
    <property type="evidence" value="ECO:0007669"/>
    <property type="project" value="InterPro"/>
</dbReference>
<dbReference type="InterPro" id="IPR036909">
    <property type="entry name" value="Cyt_c-like_dom_sf"/>
</dbReference>
<evidence type="ECO:0000313" key="10">
    <source>
        <dbReference type="Proteomes" id="UP000321580"/>
    </source>
</evidence>
<keyword evidence="6 7" id="KW-0408">Iron</keyword>
<keyword evidence="2 7" id="KW-0349">Heme</keyword>
<evidence type="ECO:0000313" key="9">
    <source>
        <dbReference type="EMBL" id="TXB62713.1"/>
    </source>
</evidence>
<dbReference type="OrthoDB" id="9805202at2"/>
<dbReference type="GO" id="GO:0004130">
    <property type="term" value="F:cytochrome-c peroxidase activity"/>
    <property type="evidence" value="ECO:0007669"/>
    <property type="project" value="TreeGrafter"/>
</dbReference>
<evidence type="ECO:0000256" key="7">
    <source>
        <dbReference type="PROSITE-ProRule" id="PRU00433"/>
    </source>
</evidence>
<dbReference type="EMBL" id="VOOR01000025">
    <property type="protein sequence ID" value="TXB62713.1"/>
    <property type="molecule type" value="Genomic_DNA"/>
</dbReference>
<dbReference type="PANTHER" id="PTHR30600:SF10">
    <property type="entry name" value="BLL6722 PROTEIN"/>
    <property type="match status" value="1"/>
</dbReference>
<dbReference type="PANTHER" id="PTHR30600">
    <property type="entry name" value="CYTOCHROME C PEROXIDASE-RELATED"/>
    <property type="match status" value="1"/>
</dbReference>
<gene>
    <name evidence="9" type="ORF">FRY97_12760</name>
</gene>